<dbReference type="EMBL" id="JAUCMV010000003">
    <property type="protein sequence ID" value="KAK0407740.1"/>
    <property type="molecule type" value="Genomic_DNA"/>
</dbReference>
<dbReference type="Proteomes" id="UP001175271">
    <property type="component" value="Unassembled WGS sequence"/>
</dbReference>
<gene>
    <name evidence="1" type="ORF">QR680_003561</name>
</gene>
<reference evidence="1" key="1">
    <citation type="submission" date="2023-06" db="EMBL/GenBank/DDBJ databases">
        <title>Genomic analysis of the entomopathogenic nematode Steinernema hermaphroditum.</title>
        <authorList>
            <person name="Schwarz E.M."/>
            <person name="Heppert J.K."/>
            <person name="Baniya A."/>
            <person name="Schwartz H.T."/>
            <person name="Tan C.-H."/>
            <person name="Antoshechkin I."/>
            <person name="Sternberg P.W."/>
            <person name="Goodrich-Blair H."/>
            <person name="Dillman A.R."/>
        </authorList>
    </citation>
    <scope>NUCLEOTIDE SEQUENCE</scope>
    <source>
        <strain evidence="1">PS9179</strain>
        <tissue evidence="1">Whole animal</tissue>
    </source>
</reference>
<protein>
    <submittedName>
        <fullName evidence="1">Uncharacterized protein</fullName>
    </submittedName>
</protein>
<sequence>MLPVHSINLHELPKLVLQRPKTYIMTTQSKKSPHHVENNEWRWRVCRYSHLFDLIDIGSIYEQPQYLLLSCISLLSRFMRGAQQEKQIQSGMWRRGF</sequence>
<evidence type="ECO:0000313" key="2">
    <source>
        <dbReference type="Proteomes" id="UP001175271"/>
    </source>
</evidence>
<name>A0AA39HKT6_9BILA</name>
<accession>A0AA39HKT6</accession>
<organism evidence="1 2">
    <name type="scientific">Steinernema hermaphroditum</name>
    <dbReference type="NCBI Taxonomy" id="289476"/>
    <lineage>
        <taxon>Eukaryota</taxon>
        <taxon>Metazoa</taxon>
        <taxon>Ecdysozoa</taxon>
        <taxon>Nematoda</taxon>
        <taxon>Chromadorea</taxon>
        <taxon>Rhabditida</taxon>
        <taxon>Tylenchina</taxon>
        <taxon>Panagrolaimomorpha</taxon>
        <taxon>Strongyloidoidea</taxon>
        <taxon>Steinernematidae</taxon>
        <taxon>Steinernema</taxon>
    </lineage>
</organism>
<proteinExistence type="predicted"/>
<dbReference type="AlphaFoldDB" id="A0AA39HKT6"/>
<evidence type="ECO:0000313" key="1">
    <source>
        <dbReference type="EMBL" id="KAK0407740.1"/>
    </source>
</evidence>
<keyword evidence="2" id="KW-1185">Reference proteome</keyword>
<comment type="caution">
    <text evidence="1">The sequence shown here is derived from an EMBL/GenBank/DDBJ whole genome shotgun (WGS) entry which is preliminary data.</text>
</comment>